<feature type="region of interest" description="Disordered" evidence="1">
    <location>
        <begin position="88"/>
        <end position="117"/>
    </location>
</feature>
<feature type="chain" id="PRO_5043426515" description="Hexosyltransferase" evidence="2">
    <location>
        <begin position="23"/>
        <end position="131"/>
    </location>
</feature>
<name>A0AAV0G3B7_9ASTE</name>
<feature type="signal peptide" evidence="2">
    <location>
        <begin position="1"/>
        <end position="22"/>
    </location>
</feature>
<reference evidence="3" key="1">
    <citation type="submission" date="2022-07" db="EMBL/GenBank/DDBJ databases">
        <authorList>
            <person name="Macas J."/>
            <person name="Novak P."/>
            <person name="Neumann P."/>
        </authorList>
    </citation>
    <scope>NUCLEOTIDE SEQUENCE</scope>
</reference>
<dbReference type="Proteomes" id="UP001152523">
    <property type="component" value="Unassembled WGS sequence"/>
</dbReference>
<organism evidence="3 4">
    <name type="scientific">Cuscuta epithymum</name>
    <dbReference type="NCBI Taxonomy" id="186058"/>
    <lineage>
        <taxon>Eukaryota</taxon>
        <taxon>Viridiplantae</taxon>
        <taxon>Streptophyta</taxon>
        <taxon>Embryophyta</taxon>
        <taxon>Tracheophyta</taxon>
        <taxon>Spermatophyta</taxon>
        <taxon>Magnoliopsida</taxon>
        <taxon>eudicotyledons</taxon>
        <taxon>Gunneridae</taxon>
        <taxon>Pentapetalae</taxon>
        <taxon>asterids</taxon>
        <taxon>lamiids</taxon>
        <taxon>Solanales</taxon>
        <taxon>Convolvulaceae</taxon>
        <taxon>Cuscuteae</taxon>
        <taxon>Cuscuta</taxon>
        <taxon>Cuscuta subgen. Cuscuta</taxon>
    </lineage>
</organism>
<evidence type="ECO:0000256" key="2">
    <source>
        <dbReference type="SAM" id="SignalP"/>
    </source>
</evidence>
<dbReference type="AlphaFoldDB" id="A0AAV0G3B7"/>
<keyword evidence="2" id="KW-0732">Signal</keyword>
<evidence type="ECO:0000256" key="1">
    <source>
        <dbReference type="SAM" id="MobiDB-lite"/>
    </source>
</evidence>
<protein>
    <recommendedName>
        <fullName evidence="5">Hexosyltransferase</fullName>
    </recommendedName>
</protein>
<evidence type="ECO:0008006" key="5">
    <source>
        <dbReference type="Google" id="ProtNLM"/>
    </source>
</evidence>
<evidence type="ECO:0000313" key="4">
    <source>
        <dbReference type="Proteomes" id="UP001152523"/>
    </source>
</evidence>
<keyword evidence="4" id="KW-1185">Reference proteome</keyword>
<proteinExistence type="predicted"/>
<dbReference type="EMBL" id="CAMAPF010001041">
    <property type="protein sequence ID" value="CAH9142449.1"/>
    <property type="molecule type" value="Genomic_DNA"/>
</dbReference>
<sequence>MTSFFLPSFLYNYLLFVPECHARLQGGASQHTKLAGNRVEMKVVAAVDLHRWNLLPIGVFLNVARKFQPKLHHLIFLHSIFPNPGSTAKLKNGSSSSVSDPLPPRLPLLGPSDPFPRKQEVEDAAVQLHSV</sequence>
<evidence type="ECO:0000313" key="3">
    <source>
        <dbReference type="EMBL" id="CAH9142449.1"/>
    </source>
</evidence>
<gene>
    <name evidence="3" type="ORF">CEPIT_LOCUS39907</name>
</gene>
<accession>A0AAV0G3B7</accession>
<comment type="caution">
    <text evidence="3">The sequence shown here is derived from an EMBL/GenBank/DDBJ whole genome shotgun (WGS) entry which is preliminary data.</text>
</comment>